<dbReference type="Proteomes" id="UP000001554">
    <property type="component" value="Chromosome 1"/>
</dbReference>
<dbReference type="GeneID" id="118424748"/>
<dbReference type="KEGG" id="bfo:118424748"/>
<accession>A0A9J7N456</accession>
<dbReference type="AlphaFoldDB" id="A0A9J7N456"/>
<organism evidence="2 3">
    <name type="scientific">Branchiostoma floridae</name>
    <name type="common">Florida lancelet</name>
    <name type="synonym">Amphioxus</name>
    <dbReference type="NCBI Taxonomy" id="7739"/>
    <lineage>
        <taxon>Eukaryota</taxon>
        <taxon>Metazoa</taxon>
        <taxon>Chordata</taxon>
        <taxon>Cephalochordata</taxon>
        <taxon>Leptocardii</taxon>
        <taxon>Amphioxiformes</taxon>
        <taxon>Branchiostomatidae</taxon>
        <taxon>Branchiostoma</taxon>
    </lineage>
</organism>
<evidence type="ECO:0000313" key="2">
    <source>
        <dbReference type="Proteomes" id="UP000001554"/>
    </source>
</evidence>
<sequence>MTQRMSLLSTKTETSTRMSYQKVKTRPLPTGQSRRSCRRNQSWRMTRSMFPRKKPDATSDNSGTVSSPPAAAGDAADVKSVSSTSSASGLPATAPDTADKRPAAGEGDVPECHPSIVRGEEMEAPDNSGAGIDSQTTTSTEGGASLTTTTLSPKHKEAEGPQYEVAMSSVDKLWAELRLERDYYMRKSFSLMPTHFDPDSPLPSCMFSIVNRQRWCGRQINVTEIGCKKKDQGKVLKTYAVRP</sequence>
<evidence type="ECO:0000256" key="1">
    <source>
        <dbReference type="SAM" id="MobiDB-lite"/>
    </source>
</evidence>
<feature type="region of interest" description="Disordered" evidence="1">
    <location>
        <begin position="1"/>
        <end position="160"/>
    </location>
</feature>
<reference evidence="3" key="2">
    <citation type="submission" date="2025-08" db="UniProtKB">
        <authorList>
            <consortium name="RefSeq"/>
        </authorList>
    </citation>
    <scope>IDENTIFICATION</scope>
    <source>
        <strain evidence="3">S238N-H82</strain>
        <tissue evidence="3">Testes</tissue>
    </source>
</reference>
<evidence type="ECO:0000313" key="3">
    <source>
        <dbReference type="RefSeq" id="XP_035689405.1"/>
    </source>
</evidence>
<name>A0A9J7N456_BRAFL</name>
<gene>
    <name evidence="3" type="primary">LOC118424748</name>
</gene>
<proteinExistence type="predicted"/>
<keyword evidence="2" id="KW-1185">Reference proteome</keyword>
<feature type="compositionally biased region" description="Low complexity" evidence="1">
    <location>
        <begin position="65"/>
        <end position="95"/>
    </location>
</feature>
<dbReference type="RefSeq" id="XP_035689405.1">
    <property type="nucleotide sequence ID" value="XM_035833512.1"/>
</dbReference>
<feature type="compositionally biased region" description="Polar residues" evidence="1">
    <location>
        <begin position="1"/>
        <end position="19"/>
    </location>
</feature>
<protein>
    <submittedName>
        <fullName evidence="3">Uncharacterized protein LOC118424748</fullName>
    </submittedName>
</protein>
<reference evidence="2" key="1">
    <citation type="journal article" date="2020" name="Nat. Ecol. Evol.">
        <title>Deeply conserved synteny resolves early events in vertebrate evolution.</title>
        <authorList>
            <person name="Simakov O."/>
            <person name="Marletaz F."/>
            <person name="Yue J.X."/>
            <person name="O'Connell B."/>
            <person name="Jenkins J."/>
            <person name="Brandt A."/>
            <person name="Calef R."/>
            <person name="Tung C.H."/>
            <person name="Huang T.K."/>
            <person name="Schmutz J."/>
            <person name="Satoh N."/>
            <person name="Yu J.K."/>
            <person name="Putnam N.H."/>
            <person name="Green R.E."/>
            <person name="Rokhsar D.S."/>
        </authorList>
    </citation>
    <scope>NUCLEOTIDE SEQUENCE [LARGE SCALE GENOMIC DNA]</scope>
    <source>
        <strain evidence="2">S238N-H82</strain>
    </source>
</reference>
<feature type="compositionally biased region" description="Polar residues" evidence="1">
    <location>
        <begin position="133"/>
        <end position="152"/>
    </location>
</feature>
<feature type="compositionally biased region" description="Polar residues" evidence="1">
    <location>
        <begin position="30"/>
        <end position="45"/>
    </location>
</feature>